<evidence type="ECO:0008006" key="3">
    <source>
        <dbReference type="Google" id="ProtNLM"/>
    </source>
</evidence>
<dbReference type="InterPro" id="IPR023393">
    <property type="entry name" value="START-like_dom_sf"/>
</dbReference>
<dbReference type="AlphaFoldDB" id="A0A4Q0XVD9"/>
<dbReference type="RefSeq" id="WP_128994700.1">
    <property type="nucleotide sequence ID" value="NZ_PDKN01000001.1"/>
</dbReference>
<dbReference type="SUPFAM" id="SSF55961">
    <property type="entry name" value="Bet v1-like"/>
    <property type="match status" value="1"/>
</dbReference>
<evidence type="ECO:0000313" key="1">
    <source>
        <dbReference type="EMBL" id="RXJ60564.1"/>
    </source>
</evidence>
<dbReference type="Proteomes" id="UP000290657">
    <property type="component" value="Unassembled WGS sequence"/>
</dbReference>
<organism evidence="1 2">
    <name type="scientific">Candidatus Marinarcus aquaticus</name>
    <dbReference type="NCBI Taxonomy" id="2044504"/>
    <lineage>
        <taxon>Bacteria</taxon>
        <taxon>Pseudomonadati</taxon>
        <taxon>Campylobacterota</taxon>
        <taxon>Epsilonproteobacteria</taxon>
        <taxon>Campylobacterales</taxon>
        <taxon>Arcobacteraceae</taxon>
        <taxon>Candidatus Marinarcus</taxon>
    </lineage>
</organism>
<name>A0A4Q0XVD9_9BACT</name>
<accession>A0A4Q0XVD9</accession>
<dbReference type="EMBL" id="PDKN01000001">
    <property type="protein sequence ID" value="RXJ60564.1"/>
    <property type="molecule type" value="Genomic_DNA"/>
</dbReference>
<evidence type="ECO:0000313" key="2">
    <source>
        <dbReference type="Proteomes" id="UP000290657"/>
    </source>
</evidence>
<reference evidence="1 2" key="1">
    <citation type="submission" date="2017-10" db="EMBL/GenBank/DDBJ databases">
        <title>Genomics of the genus Arcobacter.</title>
        <authorList>
            <person name="Perez-Cataluna A."/>
            <person name="Figueras M.J."/>
        </authorList>
    </citation>
    <scope>NUCLEOTIDE SEQUENCE [LARGE SCALE GENOMIC DNA]</scope>
    <source>
        <strain evidence="1 2">CECT 8987</strain>
    </source>
</reference>
<gene>
    <name evidence="1" type="ORF">CRV04_00690</name>
</gene>
<protein>
    <recommendedName>
        <fullName evidence="3">Ribosome association toxin RatA</fullName>
    </recommendedName>
</protein>
<proteinExistence type="predicted"/>
<dbReference type="CDD" id="cd07820">
    <property type="entry name" value="SRPBCC_3"/>
    <property type="match status" value="1"/>
</dbReference>
<dbReference type="OrthoDB" id="9801773at2"/>
<comment type="caution">
    <text evidence="1">The sequence shown here is derived from an EMBL/GenBank/DDBJ whole genome shotgun (WGS) entry which is preliminary data.</text>
</comment>
<keyword evidence="2" id="KW-1185">Reference proteome</keyword>
<dbReference type="Gene3D" id="3.30.530.20">
    <property type="match status" value="1"/>
</dbReference>
<sequence>MNSIIKRTLIKCSIEELFKFHLNSSNIAHITPSNITVELLNEDPVTYVGKVVKLKITKFFIPQYWHVKIEKLDEPYILVDVAIRSPFAYWKHQHIFTPKEQGWCELKDIIEYRLPFGFLGQLFNPLIKKDIENMFEFRHQKTKEILEQ</sequence>